<dbReference type="OrthoDB" id="9804819at2"/>
<gene>
    <name evidence="7" type="ORF">PG2T_10120</name>
</gene>
<dbReference type="InParanoid" id="A0A1B1YUV0"/>
<dbReference type="EMBL" id="CP014671">
    <property type="protein sequence ID" value="ANX04499.1"/>
    <property type="molecule type" value="Genomic_DNA"/>
</dbReference>
<dbReference type="InterPro" id="IPR003593">
    <property type="entry name" value="AAA+_ATPase"/>
</dbReference>
<evidence type="ECO:0000256" key="3">
    <source>
        <dbReference type="ARBA" id="ARBA00022458"/>
    </source>
</evidence>
<evidence type="ECO:0000259" key="6">
    <source>
        <dbReference type="PROSITE" id="PS50893"/>
    </source>
</evidence>
<dbReference type="Pfam" id="PF00005">
    <property type="entry name" value="ABC_tran"/>
    <property type="match status" value="1"/>
</dbReference>
<keyword evidence="5 7" id="KW-0067">ATP-binding</keyword>
<evidence type="ECO:0000313" key="8">
    <source>
        <dbReference type="Proteomes" id="UP000092952"/>
    </source>
</evidence>
<organism evidence="7 8">
    <name type="scientific">Immundisolibacter cernigliae</name>
    <dbReference type="NCBI Taxonomy" id="1810504"/>
    <lineage>
        <taxon>Bacteria</taxon>
        <taxon>Pseudomonadati</taxon>
        <taxon>Pseudomonadota</taxon>
        <taxon>Gammaproteobacteria</taxon>
        <taxon>Immundisolibacterales</taxon>
        <taxon>Immundisolibacteraceae</taxon>
        <taxon>Immundisolibacter</taxon>
    </lineage>
</organism>
<dbReference type="STRING" id="1810504.PG2T_10120"/>
<evidence type="ECO:0000313" key="7">
    <source>
        <dbReference type="EMBL" id="ANX04499.1"/>
    </source>
</evidence>
<dbReference type="SUPFAM" id="SSF52540">
    <property type="entry name" value="P-loop containing nucleoside triphosphate hydrolases"/>
    <property type="match status" value="1"/>
</dbReference>
<dbReference type="GO" id="GO:0016887">
    <property type="term" value="F:ATP hydrolysis activity"/>
    <property type="evidence" value="ECO:0007669"/>
    <property type="project" value="InterPro"/>
</dbReference>
<keyword evidence="2" id="KW-0813">Transport</keyword>
<proteinExistence type="inferred from homology"/>
<name>A0A1B1YUV0_9GAMM</name>
<sequence>MTAEVLVEIENVSRSFGNRQVLRDVSFSVVKGEVLGFLGPNGAGKTTTMRILTGTLAPSAGRVRVGGIDMLQQPVRAKAQLGYLPETPPLNRDLTVDEYLDFCARLRRVPGRQVRAAREQAKARCGLQEVGRRLIGNISKGFQQRVGIAQAIIHNPPVVILDEPTVGLDPIQIQEIRALIRELGQAHSVILSTHILSEVQAICSHVQIIRHGELVLKAGIDELATHLTGAHLEIALRRPPPADQLSGIPGIAALHPQGEGRWLVTFQAGADPTDALVHSAAIGDWGLYELTRPRLSLEEVFLELAGDEVPESAPAQEQAA</sequence>
<evidence type="ECO:0000256" key="1">
    <source>
        <dbReference type="ARBA" id="ARBA00005417"/>
    </source>
</evidence>
<keyword evidence="3" id="KW-0536">Nodulation</keyword>
<dbReference type="PANTHER" id="PTHR42711:SF5">
    <property type="entry name" value="ABC TRANSPORTER ATP-BINDING PROTEIN NATA"/>
    <property type="match status" value="1"/>
</dbReference>
<dbReference type="Proteomes" id="UP000092952">
    <property type="component" value="Chromosome"/>
</dbReference>
<dbReference type="Gene3D" id="3.40.50.300">
    <property type="entry name" value="P-loop containing nucleotide triphosphate hydrolases"/>
    <property type="match status" value="1"/>
</dbReference>
<reference evidence="8" key="1">
    <citation type="submission" date="2016-03" db="EMBL/GenBank/DDBJ databases">
        <title>Complete genome sequence of Solimmundus cernigliae, representing a novel lineage of polycyclic aromatic hydrocarbon degraders within the Gammaproteobacteria.</title>
        <authorList>
            <person name="Singleton D.R."/>
            <person name="Dickey A.N."/>
            <person name="Scholl E.H."/>
            <person name="Wright F.A."/>
            <person name="Aitken M.D."/>
        </authorList>
    </citation>
    <scope>NUCLEOTIDE SEQUENCE [LARGE SCALE GENOMIC DNA]</scope>
    <source>
        <strain evidence="8">TR3.2</strain>
    </source>
</reference>
<keyword evidence="4" id="KW-0547">Nucleotide-binding</keyword>
<dbReference type="PROSITE" id="PS50893">
    <property type="entry name" value="ABC_TRANSPORTER_2"/>
    <property type="match status" value="1"/>
</dbReference>
<dbReference type="InterPro" id="IPR003439">
    <property type="entry name" value="ABC_transporter-like_ATP-bd"/>
</dbReference>
<dbReference type="InterPro" id="IPR027417">
    <property type="entry name" value="P-loop_NTPase"/>
</dbReference>
<evidence type="ECO:0000256" key="2">
    <source>
        <dbReference type="ARBA" id="ARBA00022448"/>
    </source>
</evidence>
<dbReference type="RefSeq" id="WP_068804815.1">
    <property type="nucleotide sequence ID" value="NZ_CP014671.1"/>
</dbReference>
<feature type="domain" description="ABC transporter" evidence="6">
    <location>
        <begin position="7"/>
        <end position="236"/>
    </location>
</feature>
<dbReference type="KEGG" id="gbi:PG2T_10120"/>
<comment type="similarity">
    <text evidence="1">Belongs to the ABC transporter superfamily.</text>
</comment>
<evidence type="ECO:0000256" key="4">
    <source>
        <dbReference type="ARBA" id="ARBA00022741"/>
    </source>
</evidence>
<dbReference type="PANTHER" id="PTHR42711">
    <property type="entry name" value="ABC TRANSPORTER ATP-BINDING PROTEIN"/>
    <property type="match status" value="1"/>
</dbReference>
<dbReference type="InterPro" id="IPR050763">
    <property type="entry name" value="ABC_transporter_ATP-binding"/>
</dbReference>
<dbReference type="AlphaFoldDB" id="A0A1B1YUV0"/>
<accession>A0A1B1YUV0</accession>
<dbReference type="SMART" id="SM00382">
    <property type="entry name" value="AAA"/>
    <property type="match status" value="1"/>
</dbReference>
<dbReference type="GO" id="GO:0005524">
    <property type="term" value="F:ATP binding"/>
    <property type="evidence" value="ECO:0007669"/>
    <property type="project" value="UniProtKB-KW"/>
</dbReference>
<evidence type="ECO:0000256" key="5">
    <source>
        <dbReference type="ARBA" id="ARBA00022840"/>
    </source>
</evidence>
<protein>
    <submittedName>
        <fullName evidence="7">ABC transporter ATP-binding protein</fullName>
    </submittedName>
</protein>
<dbReference type="CDD" id="cd03230">
    <property type="entry name" value="ABC_DR_subfamily_A"/>
    <property type="match status" value="1"/>
</dbReference>
<keyword evidence="8" id="KW-1185">Reference proteome</keyword>